<accession>A0A2H6KA48</accession>
<keyword evidence="5" id="KW-1185">Reference proteome</keyword>
<dbReference type="Pfam" id="PF13041">
    <property type="entry name" value="PPR_2"/>
    <property type="match status" value="4"/>
</dbReference>
<feature type="region of interest" description="Disordered" evidence="3">
    <location>
        <begin position="24"/>
        <end position="44"/>
    </location>
</feature>
<dbReference type="GeneID" id="39873641"/>
<dbReference type="NCBIfam" id="TIGR00756">
    <property type="entry name" value="PPR"/>
    <property type="match status" value="6"/>
</dbReference>
<dbReference type="RefSeq" id="XP_028866114.1">
    <property type="nucleotide sequence ID" value="XM_029010281.1"/>
</dbReference>
<proteinExistence type="predicted"/>
<dbReference type="EMBL" id="BDSA01000001">
    <property type="protein sequence ID" value="GBE59871.1"/>
    <property type="molecule type" value="Genomic_DNA"/>
</dbReference>
<evidence type="ECO:0000256" key="3">
    <source>
        <dbReference type="SAM" id="MobiDB-lite"/>
    </source>
</evidence>
<feature type="repeat" description="PPR" evidence="2">
    <location>
        <begin position="805"/>
        <end position="839"/>
    </location>
</feature>
<sequence length="1070" mass="117579">MAKGTFDSRAFTAARGGRALLGEEKSRSFGRHSKQDANEDMSNADDPIFTRLKTIFRGPVSCVERDFNFDNAFGRSLSDSPDPLAKGLYTGEDSGLCSTSLSGFDMSSCGSLSGVDSVSKLAYGESVMCLDSLAQALAADSASYADKEKAAAQTETPLTHLASIETVATQDVLTPLGAGSVEIGCDFADRVGKLLGRCMDGDDLAQKELATLCASEFNLPDAVLSPASVAALLRFCMLKGQLYFAGQLLQVAWHSGLYLAPNDQAQVLLSLCSSEAVGLLRSLLSKLPLDVPESEEVMLLFVKGVIKASKDSTVEPLSNFVSVLSDCGPEPLGARRSRLVELFFREVDDVSHSMDVVGTVQRICALDVFNEVSTTSRFRACKLLCCGLANDKADSCIKAILEGEGTNVTFMEYVVKHATSSYVTVVSRLININSLSALDFLCALSLGHHLSQSGATVLKICLSAQQNLCSIVPEALCMPGFGDFEFLSCVGVNSLIQQLGPSIPSTLLGVCTAVSGCGKEMFSPLLETCLLIEDHAAAEGVLRYMNEYYGHIPSPLVVSCIKLHLLRGNFRYILERLVKKDRLGSIFRDRMNRNVYAGVAEFGLRVAISVLNFEIGLEFLRHCDVMDRISEELSELLQMLPPHLHSRNKVEEFVTLCERLNLDEGAFSVALDCCLRLKNSKRLLRLINKFRRMGLQPQLQTCGVIIKSLACCGRIAECEEIWEEMTANGSHEPNEVTYGIMLDAYVSNNRMDEAMALLQEMKQKGNVKPNTIMYTTLIKGFGQNRQLSRAMSIYDMMVSEGVARNTVTYNSIIDACARVGDMKAAASLLEEMMINQIEPDLITFSTIIKGYCVQCNMDQSFQLLSIMYERGIKPDGILYNSLLEGCVKSGRLWLCEKLWEQMRLHGIAPSNFTLTILIKMYGRSGQLDKVFDLVGRLPVEYGFTINAHVYTCLMSACITNGRYSTALDIYRCVKDGSIKPDAKTYETLIQGVIRGSLYAEAADLLRDMYHLDGSMSDAGADLAVLQKINTRVLENLFHKLQHARLDEDVASTYRALSRRLQSMGVNVHFH</sequence>
<comment type="caution">
    <text evidence="4">The sequence shown here is derived from an EMBL/GenBank/DDBJ whole genome shotgun (WGS) entry which is preliminary data.</text>
</comment>
<protein>
    <submittedName>
        <fullName evidence="4">Pentatricopeptide repeat domain-containing protein</fullName>
    </submittedName>
</protein>
<feature type="repeat" description="PPR" evidence="2">
    <location>
        <begin position="734"/>
        <end position="768"/>
    </location>
</feature>
<dbReference type="InterPro" id="IPR011990">
    <property type="entry name" value="TPR-like_helical_dom_sf"/>
</dbReference>
<gene>
    <name evidence="4" type="ORF">BOVATA_013640</name>
</gene>
<feature type="compositionally biased region" description="Basic and acidic residues" evidence="3">
    <location>
        <begin position="24"/>
        <end position="37"/>
    </location>
</feature>
<reference evidence="4 5" key="1">
    <citation type="journal article" date="2017" name="BMC Genomics">
        <title>Whole-genome assembly of Babesia ovata and comparative genomics between closely related pathogens.</title>
        <authorList>
            <person name="Yamagishi J."/>
            <person name="Asada M."/>
            <person name="Hakimi H."/>
            <person name="Tanaka T.Q."/>
            <person name="Sugimoto C."/>
            <person name="Kawazu S."/>
        </authorList>
    </citation>
    <scope>NUCLEOTIDE SEQUENCE [LARGE SCALE GENOMIC DNA]</scope>
    <source>
        <strain evidence="4 5">Miyake</strain>
    </source>
</reference>
<feature type="repeat" description="PPR" evidence="2">
    <location>
        <begin position="840"/>
        <end position="874"/>
    </location>
</feature>
<dbReference type="OrthoDB" id="185373at2759"/>
<evidence type="ECO:0000313" key="5">
    <source>
        <dbReference type="Proteomes" id="UP000236319"/>
    </source>
</evidence>
<feature type="repeat" description="PPR" evidence="2">
    <location>
        <begin position="770"/>
        <end position="804"/>
    </location>
</feature>
<dbReference type="InterPro" id="IPR051240">
    <property type="entry name" value="Mito_RNA-Proc/Resp"/>
</dbReference>
<dbReference type="VEuPathDB" id="PiroplasmaDB:BOVATA_013640"/>
<evidence type="ECO:0000256" key="1">
    <source>
        <dbReference type="ARBA" id="ARBA00022737"/>
    </source>
</evidence>
<organism evidence="4 5">
    <name type="scientific">Babesia ovata</name>
    <dbReference type="NCBI Taxonomy" id="189622"/>
    <lineage>
        <taxon>Eukaryota</taxon>
        <taxon>Sar</taxon>
        <taxon>Alveolata</taxon>
        <taxon>Apicomplexa</taxon>
        <taxon>Aconoidasida</taxon>
        <taxon>Piroplasmida</taxon>
        <taxon>Babesiidae</taxon>
        <taxon>Babesia</taxon>
    </lineage>
</organism>
<evidence type="ECO:0000256" key="2">
    <source>
        <dbReference type="PROSITE-ProRule" id="PRU00708"/>
    </source>
</evidence>
<dbReference type="PANTHER" id="PTHR47933:SF40">
    <property type="entry name" value="PENTATRICOPEPTIDE REPEAT-CONTAINING PROTEIN 1, MITOCHONDRIAL-RELATED"/>
    <property type="match status" value="1"/>
</dbReference>
<keyword evidence="1" id="KW-0677">Repeat</keyword>
<dbReference type="PROSITE" id="PS51375">
    <property type="entry name" value="PPR"/>
    <property type="match status" value="6"/>
</dbReference>
<evidence type="ECO:0000313" key="4">
    <source>
        <dbReference type="EMBL" id="GBE59871.1"/>
    </source>
</evidence>
<dbReference type="Pfam" id="PF01535">
    <property type="entry name" value="PPR"/>
    <property type="match status" value="2"/>
</dbReference>
<feature type="repeat" description="PPR" evidence="2">
    <location>
        <begin position="946"/>
        <end position="980"/>
    </location>
</feature>
<dbReference type="Proteomes" id="UP000236319">
    <property type="component" value="Unassembled WGS sequence"/>
</dbReference>
<dbReference type="AlphaFoldDB" id="A0A2H6KA48"/>
<feature type="repeat" description="PPR" evidence="2">
    <location>
        <begin position="875"/>
        <end position="909"/>
    </location>
</feature>
<dbReference type="PANTHER" id="PTHR47933">
    <property type="entry name" value="PENTATRICOPEPTIDE REPEAT-CONTAINING PROTEIN 1, MITOCHONDRIAL"/>
    <property type="match status" value="1"/>
</dbReference>
<name>A0A2H6KA48_9APIC</name>
<dbReference type="InterPro" id="IPR002885">
    <property type="entry name" value="PPR_rpt"/>
</dbReference>
<dbReference type="Gene3D" id="1.25.40.10">
    <property type="entry name" value="Tetratricopeptide repeat domain"/>
    <property type="match status" value="3"/>
</dbReference>
<dbReference type="GO" id="GO:0003729">
    <property type="term" value="F:mRNA binding"/>
    <property type="evidence" value="ECO:0007669"/>
    <property type="project" value="TreeGrafter"/>
</dbReference>